<gene>
    <name evidence="8" type="ORF">GGR24_003407</name>
</gene>
<dbReference type="PIRSF" id="PIRSF006281">
    <property type="entry name" value="MdoG"/>
    <property type="match status" value="1"/>
</dbReference>
<sequence length="527" mass="58580">MTDSVTRPLSRRRALGLGLAAAGSALIGGRAAAQQPEPAAFGYQDVLRRARELVSKPYDPGVRELPQELRNLNFDQYREIRFRSDRALLAGGGGQFRMQMFHPGFLYQRPVVVNVVRDGIATPAPYSGALFDYGANKFQRPLPVDLGFAGFRLHYPLNDPRVFDELISFVGASYFRALGRNQVYGLSARGIAVNCGGPEPEEFPDFREFWVQMPGPDDESATIYALLDGASLTGAYRFTVYPDVETVVDVTATLIPRRPIAKLGVAPLTSMFFYAENQRRHFSDFRPELHDSDGLLMQTSGGEFVWRPLRNPKTPQISAFWDRDPKGFGLMQRDRLFEHYQDLDLNYQMRPSYWIEPHEGWGEGRVELVELPTDDESNDNIVAFWVPSAPAEVGKERSFGYRIRAMTSDARLHTGGRAVNTYPTRAAALGSAEPVPPGTQRFIIDFSGGDLGFFLADPARVSVVPSTSSGSILRTFVTPNPKIGGFRVGVDVQADTGKTMELRAFLKAGDRALTETWTFPYAPENAT</sequence>
<evidence type="ECO:0000259" key="7">
    <source>
        <dbReference type="Pfam" id="PF04349"/>
    </source>
</evidence>
<evidence type="ECO:0000256" key="3">
    <source>
        <dbReference type="ARBA" id="ARBA00009284"/>
    </source>
</evidence>
<comment type="caution">
    <text evidence="8">The sequence shown here is derived from an EMBL/GenBank/DDBJ whole genome shotgun (WGS) entry which is preliminary data.</text>
</comment>
<name>A0A7W6GGV4_9HYPH</name>
<evidence type="ECO:0000256" key="2">
    <source>
        <dbReference type="ARBA" id="ARBA00005001"/>
    </source>
</evidence>
<reference evidence="8 9" key="1">
    <citation type="submission" date="2020-08" db="EMBL/GenBank/DDBJ databases">
        <title>Genomic Encyclopedia of Type Strains, Phase IV (KMG-IV): sequencing the most valuable type-strain genomes for metagenomic binning, comparative biology and taxonomic classification.</title>
        <authorList>
            <person name="Goeker M."/>
        </authorList>
    </citation>
    <scope>NUCLEOTIDE SEQUENCE [LARGE SCALE GENOMIC DNA]</scope>
    <source>
        <strain evidence="8 9">DSM 25481</strain>
    </source>
</reference>
<evidence type="ECO:0000256" key="5">
    <source>
        <dbReference type="ARBA" id="ARBA00022729"/>
    </source>
</evidence>
<dbReference type="SUPFAM" id="SSF81296">
    <property type="entry name" value="E set domains"/>
    <property type="match status" value="1"/>
</dbReference>
<dbReference type="GO" id="GO:0030288">
    <property type="term" value="C:outer membrane-bounded periplasmic space"/>
    <property type="evidence" value="ECO:0007669"/>
    <property type="project" value="TreeGrafter"/>
</dbReference>
<comment type="pathway">
    <text evidence="2">Glycan metabolism; osmoregulated periplasmic glucan (OPG) biosynthesis.</text>
</comment>
<dbReference type="InterPro" id="IPR013783">
    <property type="entry name" value="Ig-like_fold"/>
</dbReference>
<proteinExistence type="inferred from homology"/>
<evidence type="ECO:0000256" key="1">
    <source>
        <dbReference type="ARBA" id="ARBA00004418"/>
    </source>
</evidence>
<accession>A0A7W6GGV4</accession>
<dbReference type="PANTHER" id="PTHR30504:SF4">
    <property type="entry name" value="GLUCANS BIOSYNTHESIS PROTEIN G"/>
    <property type="match status" value="1"/>
</dbReference>
<dbReference type="SUPFAM" id="SSF74650">
    <property type="entry name" value="Galactose mutarotase-like"/>
    <property type="match status" value="1"/>
</dbReference>
<keyword evidence="9" id="KW-1185">Reference proteome</keyword>
<dbReference type="GO" id="GO:0030246">
    <property type="term" value="F:carbohydrate binding"/>
    <property type="evidence" value="ECO:0007669"/>
    <property type="project" value="InterPro"/>
</dbReference>
<evidence type="ECO:0000256" key="6">
    <source>
        <dbReference type="ARBA" id="ARBA00022764"/>
    </source>
</evidence>
<dbReference type="PANTHER" id="PTHR30504">
    <property type="entry name" value="GLUCANS BIOSYNTHESIS PROTEIN"/>
    <property type="match status" value="1"/>
</dbReference>
<dbReference type="InterPro" id="IPR014718">
    <property type="entry name" value="GH-type_carb-bd"/>
</dbReference>
<dbReference type="InterPro" id="IPR007444">
    <property type="entry name" value="Glucan_biosyn_MdoG_C"/>
</dbReference>
<evidence type="ECO:0000256" key="4">
    <source>
        <dbReference type="ARBA" id="ARBA00015376"/>
    </source>
</evidence>
<dbReference type="Gene3D" id="2.70.98.10">
    <property type="match status" value="1"/>
</dbReference>
<organism evidence="8 9">
    <name type="scientific">Hansschlegelia beijingensis</name>
    <dbReference type="NCBI Taxonomy" id="1133344"/>
    <lineage>
        <taxon>Bacteria</taxon>
        <taxon>Pseudomonadati</taxon>
        <taxon>Pseudomonadota</taxon>
        <taxon>Alphaproteobacteria</taxon>
        <taxon>Hyphomicrobiales</taxon>
        <taxon>Methylopilaceae</taxon>
        <taxon>Hansschlegelia</taxon>
    </lineage>
</organism>
<dbReference type="RefSeq" id="WP_183396569.1">
    <property type="nucleotide sequence ID" value="NZ_JACIDR010000007.1"/>
</dbReference>
<protein>
    <recommendedName>
        <fullName evidence="4">Glucans biosynthesis protein G</fullName>
    </recommendedName>
</protein>
<dbReference type="Pfam" id="PF04349">
    <property type="entry name" value="MdoG"/>
    <property type="match status" value="1"/>
</dbReference>
<dbReference type="InterPro" id="IPR011013">
    <property type="entry name" value="Gal_mutarotase_sf_dom"/>
</dbReference>
<keyword evidence="6" id="KW-0574">Periplasm</keyword>
<dbReference type="InterPro" id="IPR014438">
    <property type="entry name" value="Glucan_biosyn_MdoG/MdoD"/>
</dbReference>
<dbReference type="InterPro" id="IPR014756">
    <property type="entry name" value="Ig_E-set"/>
</dbReference>
<keyword evidence="5" id="KW-0732">Signal</keyword>
<evidence type="ECO:0000313" key="9">
    <source>
        <dbReference type="Proteomes" id="UP000528964"/>
    </source>
</evidence>
<dbReference type="FunFam" id="2.70.98.10:FF:000001">
    <property type="entry name" value="Glucans biosynthesis protein G"/>
    <property type="match status" value="1"/>
</dbReference>
<dbReference type="Proteomes" id="UP000528964">
    <property type="component" value="Unassembled WGS sequence"/>
</dbReference>
<dbReference type="GO" id="GO:0051274">
    <property type="term" value="P:beta-glucan biosynthetic process"/>
    <property type="evidence" value="ECO:0007669"/>
    <property type="project" value="TreeGrafter"/>
</dbReference>
<dbReference type="EMBL" id="JACIDR010000007">
    <property type="protein sequence ID" value="MBB3974720.1"/>
    <property type="molecule type" value="Genomic_DNA"/>
</dbReference>
<dbReference type="Gene3D" id="2.60.40.10">
    <property type="entry name" value="Immunoglobulins"/>
    <property type="match status" value="1"/>
</dbReference>
<dbReference type="AlphaFoldDB" id="A0A7W6GGV4"/>
<dbReference type="InterPro" id="IPR006311">
    <property type="entry name" value="TAT_signal"/>
</dbReference>
<evidence type="ECO:0000313" key="8">
    <source>
        <dbReference type="EMBL" id="MBB3974720.1"/>
    </source>
</evidence>
<dbReference type="PROSITE" id="PS51318">
    <property type="entry name" value="TAT"/>
    <property type="match status" value="1"/>
</dbReference>
<feature type="domain" description="Glucan biosynthesis periplasmic MdoG C-terminal" evidence="7">
    <location>
        <begin position="41"/>
        <end position="520"/>
    </location>
</feature>
<dbReference type="GO" id="GO:0003824">
    <property type="term" value="F:catalytic activity"/>
    <property type="evidence" value="ECO:0007669"/>
    <property type="project" value="InterPro"/>
</dbReference>
<comment type="similarity">
    <text evidence="3">Belongs to the OpgD/OpgG family.</text>
</comment>
<comment type="subcellular location">
    <subcellularLocation>
        <location evidence="1">Periplasm</location>
    </subcellularLocation>
</comment>
<dbReference type="UniPathway" id="UPA00637"/>